<proteinExistence type="predicted"/>
<evidence type="ECO:0000313" key="1">
    <source>
        <dbReference type="EMBL" id="GBN08924.1"/>
    </source>
</evidence>
<dbReference type="OrthoDB" id="10023262at2759"/>
<accession>A0A4Y2L2W6</accession>
<dbReference type="EMBL" id="BGPR01005305">
    <property type="protein sequence ID" value="GBN08924.1"/>
    <property type="molecule type" value="Genomic_DNA"/>
</dbReference>
<protein>
    <submittedName>
        <fullName evidence="1">Uncharacterized protein</fullName>
    </submittedName>
</protein>
<comment type="caution">
    <text evidence="1">The sequence shown here is derived from an EMBL/GenBank/DDBJ whole genome shotgun (WGS) entry which is preliminary data.</text>
</comment>
<keyword evidence="2" id="KW-1185">Reference proteome</keyword>
<gene>
    <name evidence="1" type="ORF">AVEN_112593_1</name>
</gene>
<name>A0A4Y2L2W6_ARAVE</name>
<organism evidence="1 2">
    <name type="scientific">Araneus ventricosus</name>
    <name type="common">Orbweaver spider</name>
    <name type="synonym">Epeira ventricosa</name>
    <dbReference type="NCBI Taxonomy" id="182803"/>
    <lineage>
        <taxon>Eukaryota</taxon>
        <taxon>Metazoa</taxon>
        <taxon>Ecdysozoa</taxon>
        <taxon>Arthropoda</taxon>
        <taxon>Chelicerata</taxon>
        <taxon>Arachnida</taxon>
        <taxon>Araneae</taxon>
        <taxon>Araneomorphae</taxon>
        <taxon>Entelegynae</taxon>
        <taxon>Araneoidea</taxon>
        <taxon>Araneidae</taxon>
        <taxon>Araneus</taxon>
    </lineage>
</organism>
<dbReference type="Proteomes" id="UP000499080">
    <property type="component" value="Unassembled WGS sequence"/>
</dbReference>
<dbReference type="AlphaFoldDB" id="A0A4Y2L2W6"/>
<reference evidence="1 2" key="1">
    <citation type="journal article" date="2019" name="Sci. Rep.">
        <title>Orb-weaving spider Araneus ventricosus genome elucidates the spidroin gene catalogue.</title>
        <authorList>
            <person name="Kono N."/>
            <person name="Nakamura H."/>
            <person name="Ohtoshi R."/>
            <person name="Moran D.A.P."/>
            <person name="Shinohara A."/>
            <person name="Yoshida Y."/>
            <person name="Fujiwara M."/>
            <person name="Mori M."/>
            <person name="Tomita M."/>
            <person name="Arakawa K."/>
        </authorList>
    </citation>
    <scope>NUCLEOTIDE SEQUENCE [LARGE SCALE GENOMIC DNA]</scope>
</reference>
<evidence type="ECO:0000313" key="2">
    <source>
        <dbReference type="Proteomes" id="UP000499080"/>
    </source>
</evidence>
<sequence>MDLHSVYRYANTDLLAKFQKQRASTDELANIFKAVKEDCKKLDKDIKIPRLAGRQTHRCNVQCSSPEDYFKVSVHNLCMDSIITTLITRFEKDKDIPFKGGILHPHLMRKEKKEDFMRDIQSFIKSAIWKQKPDYGTTSEQIRSVWKKQSSMIYLLKLCFTQQ</sequence>